<proteinExistence type="predicted"/>
<organism evidence="1 2">
    <name type="scientific">Candidatus Carbonibacillus altaicus</name>
    <dbReference type="NCBI Taxonomy" id="2163959"/>
    <lineage>
        <taxon>Bacteria</taxon>
        <taxon>Bacillati</taxon>
        <taxon>Bacillota</taxon>
        <taxon>Bacilli</taxon>
        <taxon>Bacillales</taxon>
        <taxon>Candidatus Carbonibacillus</taxon>
    </lineage>
</organism>
<dbReference type="Proteomes" id="UP000244338">
    <property type="component" value="Unassembled WGS sequence"/>
</dbReference>
<evidence type="ECO:0000313" key="2">
    <source>
        <dbReference type="Proteomes" id="UP000244338"/>
    </source>
</evidence>
<sequence>MYEQGLKQKLLFQNPLKVMSVQWLNEQGTALDEERRHVLCTLADRRDAEYELGKA</sequence>
<dbReference type="EMBL" id="PEBX01000170">
    <property type="protein sequence ID" value="PTQ55188.1"/>
    <property type="molecule type" value="Genomic_DNA"/>
</dbReference>
<accession>A0A2R6XXP5</accession>
<reference evidence="2" key="1">
    <citation type="journal article" date="2018" name="Sci. Rep.">
        <title>Lignite coal burning seam in the remote Altai Mountains harbors a hydrogen-driven thermophilic microbial community.</title>
        <authorList>
            <person name="Kadnikov V.V."/>
            <person name="Mardanov A.V."/>
            <person name="Ivasenko D.A."/>
            <person name="Antsiferov D.V."/>
            <person name="Beletsky A.V."/>
            <person name="Karnachuk O.V."/>
            <person name="Ravin N.V."/>
        </authorList>
    </citation>
    <scope>NUCLEOTIDE SEQUENCE [LARGE SCALE GENOMIC DNA]</scope>
</reference>
<gene>
    <name evidence="1" type="ORF">BSOLF_2938</name>
</gene>
<evidence type="ECO:0000313" key="1">
    <source>
        <dbReference type="EMBL" id="PTQ55188.1"/>
    </source>
</evidence>
<comment type="caution">
    <text evidence="1">The sequence shown here is derived from an EMBL/GenBank/DDBJ whole genome shotgun (WGS) entry which is preliminary data.</text>
</comment>
<dbReference type="AlphaFoldDB" id="A0A2R6XXP5"/>
<name>A0A2R6XXP5_9BACL</name>
<protein>
    <submittedName>
        <fullName evidence="1">Uncharacterized protein</fullName>
    </submittedName>
</protein>